<dbReference type="EMBL" id="BKCJ011429281">
    <property type="protein sequence ID" value="GFD32902.1"/>
    <property type="molecule type" value="Genomic_DNA"/>
</dbReference>
<gene>
    <name evidence="1" type="ORF">Tci_904871</name>
</gene>
<protein>
    <submittedName>
        <fullName evidence="1">Uncharacterized protein</fullName>
    </submittedName>
</protein>
<accession>A0A699VBN4</accession>
<organism evidence="1">
    <name type="scientific">Tanacetum cinerariifolium</name>
    <name type="common">Dalmatian daisy</name>
    <name type="synonym">Chrysanthemum cinerariifolium</name>
    <dbReference type="NCBI Taxonomy" id="118510"/>
    <lineage>
        <taxon>Eukaryota</taxon>
        <taxon>Viridiplantae</taxon>
        <taxon>Streptophyta</taxon>
        <taxon>Embryophyta</taxon>
        <taxon>Tracheophyta</taxon>
        <taxon>Spermatophyta</taxon>
        <taxon>Magnoliopsida</taxon>
        <taxon>eudicotyledons</taxon>
        <taxon>Gunneridae</taxon>
        <taxon>Pentapetalae</taxon>
        <taxon>asterids</taxon>
        <taxon>campanulids</taxon>
        <taxon>Asterales</taxon>
        <taxon>Asteraceae</taxon>
        <taxon>Asteroideae</taxon>
        <taxon>Anthemideae</taxon>
        <taxon>Anthemidinae</taxon>
        <taxon>Tanacetum</taxon>
    </lineage>
</organism>
<dbReference type="AlphaFoldDB" id="A0A699VBN4"/>
<comment type="caution">
    <text evidence="1">The sequence shown here is derived from an EMBL/GenBank/DDBJ whole genome shotgun (WGS) entry which is preliminary data.</text>
</comment>
<name>A0A699VBN4_TANCI</name>
<reference evidence="1" key="1">
    <citation type="journal article" date="2019" name="Sci. Rep.">
        <title>Draft genome of Tanacetum cinerariifolium, the natural source of mosquito coil.</title>
        <authorList>
            <person name="Yamashiro T."/>
            <person name="Shiraishi A."/>
            <person name="Satake H."/>
            <person name="Nakayama K."/>
        </authorList>
    </citation>
    <scope>NUCLEOTIDE SEQUENCE</scope>
</reference>
<feature type="non-terminal residue" evidence="1">
    <location>
        <position position="1"/>
    </location>
</feature>
<sequence>CGLLGYSTRMVLECALMMVVSSVTLLLRHLGKSP</sequence>
<evidence type="ECO:0000313" key="1">
    <source>
        <dbReference type="EMBL" id="GFD32902.1"/>
    </source>
</evidence>
<proteinExistence type="predicted"/>